<dbReference type="RefSeq" id="WP_101177985.1">
    <property type="nucleotide sequence ID" value="NZ_PISE01000031.1"/>
</dbReference>
<dbReference type="EMBL" id="PISE01000031">
    <property type="protein sequence ID" value="PKG22963.1"/>
    <property type="molecule type" value="Genomic_DNA"/>
</dbReference>
<evidence type="ECO:0000313" key="1">
    <source>
        <dbReference type="EMBL" id="PKG22963.1"/>
    </source>
</evidence>
<evidence type="ECO:0008006" key="3">
    <source>
        <dbReference type="Google" id="ProtNLM"/>
    </source>
</evidence>
<reference evidence="1 2" key="1">
    <citation type="journal article" date="2003" name="Int. J. Syst. Evol. Microbiol.">
        <title>Bacillus nealsonii sp. nov., isolated from a spacecraft-assembly facility, whose spores are gamma-radiation resistant.</title>
        <authorList>
            <person name="Venkateswaran K."/>
            <person name="Kempf M."/>
            <person name="Chen F."/>
            <person name="Satomi M."/>
            <person name="Nicholson W."/>
            <person name="Kern R."/>
        </authorList>
    </citation>
    <scope>NUCLEOTIDE SEQUENCE [LARGE SCALE GENOMIC DNA]</scope>
    <source>
        <strain evidence="1 2">FO-92</strain>
    </source>
</reference>
<dbReference type="Proteomes" id="UP000233375">
    <property type="component" value="Unassembled WGS sequence"/>
</dbReference>
<accession>A0A2N0Z0C7</accession>
<dbReference type="AlphaFoldDB" id="A0A2N0Z0C7"/>
<gene>
    <name evidence="1" type="ORF">CWS01_14920</name>
</gene>
<keyword evidence="2" id="KW-1185">Reference proteome</keyword>
<sequence>MGIIRGLGKVVNTVVGDTAKSGVNILSKAVSSKNGKLGEYIGEVGNSVIEASKTAVDSVGQFADGAVQGTYGMLKQNDYHKQQGWADIKDSTGRTVKGIGSGIIYTVKSGAITINGVKNKDKEQIICGLKNIGKVAAVTTFAVGVVDIIDGTDMVEAEEIDTRNDQLNGVEHVETGVSFVEKTVELPNGAEVTGTFPEFESKFSVVLVEEVYLESDSTQFHIANETFYQSIQENPDLAAELNLSPADIQSLENGITLDGYVWHHSEEPGVLQLVDEDIHENTGHTGGRELWGGGSENR</sequence>
<evidence type="ECO:0000313" key="2">
    <source>
        <dbReference type="Proteomes" id="UP000233375"/>
    </source>
</evidence>
<dbReference type="Pfam" id="PF12639">
    <property type="entry name" value="Colicin-DNase"/>
    <property type="match status" value="1"/>
</dbReference>
<organism evidence="1 2">
    <name type="scientific">Niallia nealsonii</name>
    <dbReference type="NCBI Taxonomy" id="115979"/>
    <lineage>
        <taxon>Bacteria</taxon>
        <taxon>Bacillati</taxon>
        <taxon>Bacillota</taxon>
        <taxon>Bacilli</taxon>
        <taxon>Bacillales</taxon>
        <taxon>Bacillaceae</taxon>
        <taxon>Niallia</taxon>
    </lineage>
</organism>
<comment type="caution">
    <text evidence="1">The sequence shown here is derived from an EMBL/GenBank/DDBJ whole genome shotgun (WGS) entry which is preliminary data.</text>
</comment>
<proteinExistence type="predicted"/>
<dbReference type="OrthoDB" id="2186822at2"/>
<protein>
    <recommendedName>
        <fullName evidence="3">HNH endonuclease</fullName>
    </recommendedName>
</protein>
<name>A0A2N0Z0C7_9BACI</name>